<feature type="transmembrane region" description="Helical" evidence="2">
    <location>
        <begin position="36"/>
        <end position="54"/>
    </location>
</feature>
<evidence type="ECO:0000256" key="2">
    <source>
        <dbReference type="SAM" id="Phobius"/>
    </source>
</evidence>
<protein>
    <submittedName>
        <fullName evidence="4">Unannotated protein</fullName>
    </submittedName>
</protein>
<dbReference type="GO" id="GO:0016020">
    <property type="term" value="C:membrane"/>
    <property type="evidence" value="ECO:0007669"/>
    <property type="project" value="InterPro"/>
</dbReference>
<dbReference type="GO" id="GO:0006465">
    <property type="term" value="P:signal peptide processing"/>
    <property type="evidence" value="ECO:0007669"/>
    <property type="project" value="InterPro"/>
</dbReference>
<dbReference type="Pfam" id="PF10502">
    <property type="entry name" value="Peptidase_S26"/>
    <property type="match status" value="1"/>
</dbReference>
<accession>A0A6J6MZD5</accession>
<dbReference type="Gene3D" id="2.10.109.10">
    <property type="entry name" value="Umud Fragment, subunit A"/>
    <property type="match status" value="1"/>
</dbReference>
<dbReference type="AlphaFoldDB" id="A0A6J6MZD5"/>
<feature type="domain" description="Peptidase S26" evidence="3">
    <location>
        <begin position="36"/>
        <end position="187"/>
    </location>
</feature>
<dbReference type="InterPro" id="IPR019533">
    <property type="entry name" value="Peptidase_S26"/>
</dbReference>
<dbReference type="EMBL" id="CAEZXM010000011">
    <property type="protein sequence ID" value="CAB4679680.1"/>
    <property type="molecule type" value="Genomic_DNA"/>
</dbReference>
<dbReference type="CDD" id="cd06530">
    <property type="entry name" value="S26_SPase_I"/>
    <property type="match status" value="1"/>
</dbReference>
<comment type="similarity">
    <text evidence="1">Belongs to the peptidase S26 family.</text>
</comment>
<proteinExistence type="inferred from homology"/>
<organism evidence="4">
    <name type="scientific">freshwater metagenome</name>
    <dbReference type="NCBI Taxonomy" id="449393"/>
    <lineage>
        <taxon>unclassified sequences</taxon>
        <taxon>metagenomes</taxon>
        <taxon>ecological metagenomes</taxon>
    </lineage>
</organism>
<dbReference type="InterPro" id="IPR036286">
    <property type="entry name" value="LexA/Signal_pep-like_sf"/>
</dbReference>
<keyword evidence="2" id="KW-1133">Transmembrane helix</keyword>
<dbReference type="PANTHER" id="PTHR43390:SF1">
    <property type="entry name" value="CHLOROPLAST PROCESSING PEPTIDASE"/>
    <property type="match status" value="1"/>
</dbReference>
<keyword evidence="2" id="KW-0812">Transmembrane</keyword>
<sequence>MSVTVELLHLEGEGEADGHGDIETAADEQRPLWQPLLWFLVLVLVLMGVRAFVVDPVTVHGNSMSPGFRQGDLLVVDRLTYRFRDPRPGEVVVTKSPTTGDLIVKRVVAVGGQNAGIEDGHLVVDGVIFDESYINNVGMAGYFFGPNPVPQGEVLLLGDNRDESVDSREFGTVSVDSITGRVLTHMWPLGGHD</sequence>
<dbReference type="NCBIfam" id="TIGR02227">
    <property type="entry name" value="sigpep_I_bact"/>
    <property type="match status" value="1"/>
</dbReference>
<dbReference type="SUPFAM" id="SSF51306">
    <property type="entry name" value="LexA/Signal peptidase"/>
    <property type="match status" value="1"/>
</dbReference>
<dbReference type="GO" id="GO:0004252">
    <property type="term" value="F:serine-type endopeptidase activity"/>
    <property type="evidence" value="ECO:0007669"/>
    <property type="project" value="InterPro"/>
</dbReference>
<keyword evidence="2" id="KW-0472">Membrane</keyword>
<dbReference type="InterPro" id="IPR000223">
    <property type="entry name" value="Pept_S26A_signal_pept_1"/>
</dbReference>
<dbReference type="PRINTS" id="PR00727">
    <property type="entry name" value="LEADERPTASE"/>
</dbReference>
<dbReference type="PANTHER" id="PTHR43390">
    <property type="entry name" value="SIGNAL PEPTIDASE I"/>
    <property type="match status" value="1"/>
</dbReference>
<name>A0A6J6MZD5_9ZZZZ</name>
<evidence type="ECO:0000313" key="4">
    <source>
        <dbReference type="EMBL" id="CAB4679680.1"/>
    </source>
</evidence>
<gene>
    <name evidence="4" type="ORF">UFOPK2366_00113</name>
</gene>
<reference evidence="4" key="1">
    <citation type="submission" date="2020-05" db="EMBL/GenBank/DDBJ databases">
        <authorList>
            <person name="Chiriac C."/>
            <person name="Salcher M."/>
            <person name="Ghai R."/>
            <person name="Kavagutti S V."/>
        </authorList>
    </citation>
    <scope>NUCLEOTIDE SEQUENCE</scope>
</reference>
<evidence type="ECO:0000256" key="1">
    <source>
        <dbReference type="ARBA" id="ARBA00009370"/>
    </source>
</evidence>
<evidence type="ECO:0000259" key="3">
    <source>
        <dbReference type="Pfam" id="PF10502"/>
    </source>
</evidence>